<dbReference type="InterPro" id="IPR051423">
    <property type="entry name" value="CD225/Dispanin"/>
</dbReference>
<evidence type="ECO:0000313" key="8">
    <source>
        <dbReference type="EMBL" id="AEE12395.1"/>
    </source>
</evidence>
<dbReference type="GO" id="GO:0016020">
    <property type="term" value="C:membrane"/>
    <property type="evidence" value="ECO:0007669"/>
    <property type="project" value="UniProtKB-SubCell"/>
</dbReference>
<evidence type="ECO:0000256" key="6">
    <source>
        <dbReference type="SAM" id="Phobius"/>
    </source>
</evidence>
<evidence type="ECO:0000256" key="5">
    <source>
        <dbReference type="SAM" id="MobiDB-lite"/>
    </source>
</evidence>
<dbReference type="EMBL" id="CP002689">
    <property type="protein sequence ID" value="AEE12395.1"/>
    <property type="molecule type" value="Genomic_DNA"/>
</dbReference>
<evidence type="ECO:0000256" key="3">
    <source>
        <dbReference type="ARBA" id="ARBA00022989"/>
    </source>
</evidence>
<evidence type="ECO:0000256" key="1">
    <source>
        <dbReference type="ARBA" id="ARBA00004370"/>
    </source>
</evidence>
<evidence type="ECO:0000313" key="9">
    <source>
        <dbReference type="Proteomes" id="UP000006545"/>
    </source>
</evidence>
<protein>
    <submittedName>
        <fullName evidence="8">Interferon-induced transmembrane protein</fullName>
    </submittedName>
</protein>
<dbReference type="RefSeq" id="WP_004331927.1">
    <property type="nucleotide sequence ID" value="NC_015501.1"/>
</dbReference>
<dbReference type="AlphaFoldDB" id="F4KN57"/>
<organism evidence="8 9">
    <name type="scientific">Porphyromonas asaccharolytica (strain ATCC 25260 / DSM 20707 / BCRC 10618 / CCUG 7834 / JCM 6326 / LMG 13178 / VPI 4198 / B440)</name>
    <name type="common">Bacteroides asaccharolyticus</name>
    <dbReference type="NCBI Taxonomy" id="879243"/>
    <lineage>
        <taxon>Bacteria</taxon>
        <taxon>Pseudomonadati</taxon>
        <taxon>Bacteroidota</taxon>
        <taxon>Bacteroidia</taxon>
        <taxon>Bacteroidales</taxon>
        <taxon>Porphyromonadaceae</taxon>
        <taxon>Porphyromonas</taxon>
    </lineage>
</organism>
<dbReference type="Pfam" id="PF04505">
    <property type="entry name" value="CD225"/>
    <property type="match status" value="1"/>
</dbReference>
<sequence length="184" mass="20271">MKQYYIIRNDQQAGPYTLEELAAMEITPDTVVWTEGMTDWAPAREVSELNSLFTRSAQTPPSYNAPSYGAPAAPQYHREPQYSRPPQYNTPAEQPPMPPTYLAWSIAVTILCCLIGGIVAIVYSSQVSSRYIAGDYQGAEYASRQARIWIIVSACVGFAVGIAYTVWAIFFSTSLAAFSGGYNI</sequence>
<dbReference type="STRING" id="879243.Poras_0441"/>
<keyword evidence="4 6" id="KW-0472">Membrane</keyword>
<dbReference type="InterPro" id="IPR025640">
    <property type="entry name" value="GYF_2"/>
</dbReference>
<dbReference type="OrthoDB" id="9815705at2"/>
<dbReference type="KEGG" id="pah:Poras_0441"/>
<accession>F4KN57</accession>
<feature type="domain" description="GYF" evidence="7">
    <location>
        <begin position="4"/>
        <end position="49"/>
    </location>
</feature>
<keyword evidence="2 6" id="KW-0812">Transmembrane</keyword>
<feature type="region of interest" description="Disordered" evidence="5">
    <location>
        <begin position="58"/>
        <end position="93"/>
    </location>
</feature>
<evidence type="ECO:0000256" key="2">
    <source>
        <dbReference type="ARBA" id="ARBA00022692"/>
    </source>
</evidence>
<dbReference type="eggNOG" id="COG4640">
    <property type="taxonomic scope" value="Bacteria"/>
</dbReference>
<gene>
    <name evidence="8" type="ordered locus">Poras_0441</name>
</gene>
<dbReference type="Proteomes" id="UP000006545">
    <property type="component" value="Chromosome"/>
</dbReference>
<feature type="transmembrane region" description="Helical" evidence="6">
    <location>
        <begin position="101"/>
        <end position="125"/>
    </location>
</feature>
<keyword evidence="9" id="KW-1185">Reference proteome</keyword>
<name>F4KN57_PORAD</name>
<comment type="subcellular location">
    <subcellularLocation>
        <location evidence="1">Membrane</location>
    </subcellularLocation>
</comment>
<evidence type="ECO:0000259" key="7">
    <source>
        <dbReference type="Pfam" id="PF14237"/>
    </source>
</evidence>
<evidence type="ECO:0000256" key="4">
    <source>
        <dbReference type="ARBA" id="ARBA00023136"/>
    </source>
</evidence>
<dbReference type="PANTHER" id="PTHR14948">
    <property type="entry name" value="NG5"/>
    <property type="match status" value="1"/>
</dbReference>
<dbReference type="Pfam" id="PF14237">
    <property type="entry name" value="GYF_2"/>
    <property type="match status" value="1"/>
</dbReference>
<dbReference type="PANTHER" id="PTHR14948:SF25">
    <property type="entry name" value="DUF4190 DOMAIN-CONTAINING PROTEIN"/>
    <property type="match status" value="1"/>
</dbReference>
<feature type="transmembrane region" description="Helical" evidence="6">
    <location>
        <begin position="146"/>
        <end position="170"/>
    </location>
</feature>
<dbReference type="InterPro" id="IPR007593">
    <property type="entry name" value="CD225/Dispanin_fam"/>
</dbReference>
<keyword evidence="3 6" id="KW-1133">Transmembrane helix</keyword>
<dbReference type="HOGENOM" id="CLU_125968_0_0_10"/>
<reference evidence="9" key="1">
    <citation type="submission" date="2011-04" db="EMBL/GenBank/DDBJ databases">
        <title>The complete genome of Porphyromonas asaccharolytica DSM 20707.</title>
        <authorList>
            <person name="Lucas S."/>
            <person name="Han J."/>
            <person name="Lapidus A."/>
            <person name="Bruce D."/>
            <person name="Goodwin L."/>
            <person name="Pitluck S."/>
            <person name="Peters L."/>
            <person name="Kyrpides N."/>
            <person name="Mavromatis K."/>
            <person name="Ivanova N."/>
            <person name="Ovchinnikova G."/>
            <person name="Pagani I."/>
            <person name="Lu M."/>
            <person name="Detter J.C."/>
            <person name="Tapia R."/>
            <person name="Han C."/>
            <person name="Land M."/>
            <person name="Hauser L."/>
            <person name="Markowitz V."/>
            <person name="Cheng J.-F."/>
            <person name="Hugenholtz P."/>
            <person name="Woyke T."/>
            <person name="Wu D."/>
            <person name="Gronow S."/>
            <person name="Wellnitz S."/>
            <person name="Brambilla E."/>
            <person name="Klenk H.-P."/>
            <person name="Eisen J.A."/>
        </authorList>
    </citation>
    <scope>NUCLEOTIDE SEQUENCE [LARGE SCALE GENOMIC DNA]</scope>
    <source>
        <strain evidence="9">ATCC 25260 / DSM 20707 / VPI 4198</strain>
    </source>
</reference>
<proteinExistence type="predicted"/>